<gene>
    <name evidence="6" type="ORF">IV60_GL001230</name>
</gene>
<feature type="transmembrane region" description="Helical" evidence="4">
    <location>
        <begin position="366"/>
        <end position="389"/>
    </location>
</feature>
<feature type="region of interest" description="Disordered" evidence="3">
    <location>
        <begin position="263"/>
        <end position="285"/>
    </location>
</feature>
<dbReference type="InterPro" id="IPR038765">
    <property type="entry name" value="Papain-like_cys_pep_sf"/>
</dbReference>
<feature type="compositionally biased region" description="Gly residues" evidence="3">
    <location>
        <begin position="268"/>
        <end position="285"/>
    </location>
</feature>
<dbReference type="Gene3D" id="6.10.250.3150">
    <property type="match status" value="1"/>
</dbReference>
<dbReference type="InterPro" id="IPR057309">
    <property type="entry name" value="PcsB_CC"/>
</dbReference>
<evidence type="ECO:0000256" key="4">
    <source>
        <dbReference type="SAM" id="Phobius"/>
    </source>
</evidence>
<evidence type="ECO:0000313" key="6">
    <source>
        <dbReference type="EMBL" id="KRO01980.1"/>
    </source>
</evidence>
<reference evidence="6 7" key="1">
    <citation type="journal article" date="2015" name="Genome Announc.">
        <title>Expanding the biotechnology potential of lactobacilli through comparative genomics of 213 strains and associated genera.</title>
        <authorList>
            <person name="Sun Z."/>
            <person name="Harris H.M."/>
            <person name="McCann A."/>
            <person name="Guo C."/>
            <person name="Argimon S."/>
            <person name="Zhang W."/>
            <person name="Yang X."/>
            <person name="Jeffery I.B."/>
            <person name="Cooney J.C."/>
            <person name="Kagawa T.F."/>
            <person name="Liu W."/>
            <person name="Song Y."/>
            <person name="Salvetti E."/>
            <person name="Wrobel A."/>
            <person name="Rasinkangas P."/>
            <person name="Parkhill J."/>
            <person name="Rea M.C."/>
            <person name="O'Sullivan O."/>
            <person name="Ritari J."/>
            <person name="Douillard F.P."/>
            <person name="Paul Ross R."/>
            <person name="Yang R."/>
            <person name="Briner A.E."/>
            <person name="Felis G.E."/>
            <person name="de Vos W.M."/>
            <person name="Barrangou R."/>
            <person name="Klaenhammer T.R."/>
            <person name="Caufield P.W."/>
            <person name="Cui Y."/>
            <person name="Zhang H."/>
            <person name="O'Toole P.W."/>
        </authorList>
    </citation>
    <scope>NUCLEOTIDE SEQUENCE [LARGE SCALE GENOMIC DNA]</scope>
    <source>
        <strain evidence="6 7">DSM 7090</strain>
    </source>
</reference>
<organism evidence="6 7">
    <name type="scientific">Lancefieldella rimae</name>
    <dbReference type="NCBI Taxonomy" id="1383"/>
    <lineage>
        <taxon>Bacteria</taxon>
        <taxon>Bacillati</taxon>
        <taxon>Actinomycetota</taxon>
        <taxon>Coriobacteriia</taxon>
        <taxon>Coriobacteriales</taxon>
        <taxon>Atopobiaceae</taxon>
        <taxon>Lancefieldella</taxon>
    </lineage>
</organism>
<dbReference type="SUPFAM" id="SSF54001">
    <property type="entry name" value="Cysteine proteinases"/>
    <property type="match status" value="1"/>
</dbReference>
<proteinExistence type="predicted"/>
<sequence length="431" mass="45216">MTFDQDARTSQDGIQNKAISRREVLKLFVGAGAAAAVTASLSLRPFTALATTQSEIDAAQSKYDEAQAKLKELSEQVSSMQSAMNETNNKVEDVQKQIDSTQNDIESKQQEIKQKEAEMAEKRKQLGARMSSNYKAGPQGALELLLSSASFEELTSNIYYLDKISESDKKMIADVKALRDSLDQERQALESKKADLENQKASLQTLQADQRAQLDKITAKQNEAVSYVNSLDDQVKQLIAQHDAELLEAQQAAALAAAQQSSNENSYSGGGSSGEGPSYGGSSSGGGSSYGGGSYSGGGSSSGGSGSAAAVVSAANYTGSTGAGMCAAWVSTVFSNAGIGNFYGNACDMYYRWCHSSDQSTIQTGMIIAVASLGGSAAALIYGHVGIYIGGGMVRHNISGVVKTQSLSSWISNLGGLSTPRWGWLGGVALS</sequence>
<keyword evidence="1" id="KW-0732">Signal</keyword>
<keyword evidence="4" id="KW-0812">Transmembrane</keyword>
<feature type="coiled-coil region" evidence="2">
    <location>
        <begin position="49"/>
        <end position="125"/>
    </location>
</feature>
<dbReference type="PROSITE" id="PS51318">
    <property type="entry name" value="TAT"/>
    <property type="match status" value="1"/>
</dbReference>
<name>A0ABR5Q096_9ACTN</name>
<keyword evidence="4" id="KW-1133">Transmembrane helix</keyword>
<dbReference type="RefSeq" id="WP_003150348.1">
    <property type="nucleotide sequence ID" value="NZ_JQCP01000003.1"/>
</dbReference>
<feature type="domain" description="Peptidoglycan hydrolase PcsB coiled-coil" evidence="5">
    <location>
        <begin position="112"/>
        <end position="182"/>
    </location>
</feature>
<evidence type="ECO:0000259" key="5">
    <source>
        <dbReference type="Pfam" id="PF24568"/>
    </source>
</evidence>
<keyword evidence="2" id="KW-0175">Coiled coil</keyword>
<feature type="coiled-coil region" evidence="2">
    <location>
        <begin position="172"/>
        <end position="213"/>
    </location>
</feature>
<evidence type="ECO:0000256" key="2">
    <source>
        <dbReference type="SAM" id="Coils"/>
    </source>
</evidence>
<dbReference type="GeneID" id="84905108"/>
<evidence type="ECO:0000313" key="7">
    <source>
        <dbReference type="Proteomes" id="UP000051927"/>
    </source>
</evidence>
<dbReference type="Proteomes" id="UP000051927">
    <property type="component" value="Unassembled WGS sequence"/>
</dbReference>
<accession>A0ABR5Q096</accession>
<dbReference type="Pfam" id="PF24568">
    <property type="entry name" value="CC_PcsB"/>
    <property type="match status" value="1"/>
</dbReference>
<comment type="caution">
    <text evidence="6">The sequence shown here is derived from an EMBL/GenBank/DDBJ whole genome shotgun (WGS) entry which is preliminary data.</text>
</comment>
<keyword evidence="7" id="KW-1185">Reference proteome</keyword>
<keyword evidence="4" id="KW-0472">Membrane</keyword>
<dbReference type="InterPro" id="IPR006311">
    <property type="entry name" value="TAT_signal"/>
</dbReference>
<protein>
    <submittedName>
        <fullName evidence="6">Tat (Twin-arginine translocation) pathway signal sequence domain protein</fullName>
    </submittedName>
</protein>
<evidence type="ECO:0000256" key="3">
    <source>
        <dbReference type="SAM" id="MobiDB-lite"/>
    </source>
</evidence>
<dbReference type="EMBL" id="JQCP01000003">
    <property type="protein sequence ID" value="KRO01980.1"/>
    <property type="molecule type" value="Genomic_DNA"/>
</dbReference>
<evidence type="ECO:0000256" key="1">
    <source>
        <dbReference type="ARBA" id="ARBA00022729"/>
    </source>
</evidence>